<dbReference type="Proteomes" id="UP000827549">
    <property type="component" value="Chromosome 6"/>
</dbReference>
<keyword evidence="4 5" id="KW-0802">TPR repeat</keyword>
<evidence type="ECO:0000256" key="6">
    <source>
        <dbReference type="SAM" id="MobiDB-lite"/>
    </source>
</evidence>
<dbReference type="Pfam" id="PF13877">
    <property type="entry name" value="RPAP3_C"/>
    <property type="match status" value="1"/>
</dbReference>
<dbReference type="SUPFAM" id="SSF48452">
    <property type="entry name" value="TPR-like"/>
    <property type="match status" value="1"/>
</dbReference>
<proteinExistence type="predicted"/>
<evidence type="ECO:0000256" key="4">
    <source>
        <dbReference type="ARBA" id="ARBA00022803"/>
    </source>
</evidence>
<dbReference type="InterPro" id="IPR025986">
    <property type="entry name" value="RPAP3-like_C"/>
</dbReference>
<keyword evidence="3" id="KW-0677">Repeat</keyword>
<dbReference type="SMART" id="SM00028">
    <property type="entry name" value="TPR"/>
    <property type="match status" value="3"/>
</dbReference>
<dbReference type="EMBL" id="CP086719">
    <property type="protein sequence ID" value="WOO84615.1"/>
    <property type="molecule type" value="Genomic_DNA"/>
</dbReference>
<evidence type="ECO:0000259" key="7">
    <source>
        <dbReference type="Pfam" id="PF13877"/>
    </source>
</evidence>
<dbReference type="GeneID" id="87811301"/>
<dbReference type="AlphaFoldDB" id="A0AAF1BNP8"/>
<sequence length="398" mass="40962">MSRAASEAARAEGNAAFRKGKWSDAAQAYTRAIEADSSDPVPYANRAQVWLKLERYPAAEADATRAIERNGGVKASFRRALARRAQGKLPSAAADLRSVLAAEPNNAPAAAELEEVDREIREGRDVAEEQAAPAPAPAVKQPPKLAPVPAAASPAAARSAERKPAAVASTSTPAPAPKPQRDTSLLDASFGAPRQPSRISSIVPPSARESDPEPAPPAPAAAASSSFASLRHARGARPAYAGAGSAPLLSTTAEQDAAAARATDFLRKPAAVPVAPPPPPPRPTVAPPPDPTSTAPGAGLALLRALRSLSPAEGQAYLRHYPASNIARITAPVLEPDSLGLLLAALGAGGPEDAEWTREVLSGLRATPRWRMNAAMLSSAERKAGERAWALAGGEGPL</sequence>
<evidence type="ECO:0000313" key="8">
    <source>
        <dbReference type="EMBL" id="WOO84615.1"/>
    </source>
</evidence>
<keyword evidence="9" id="KW-1185">Reference proteome</keyword>
<feature type="region of interest" description="Disordered" evidence="6">
    <location>
        <begin position="124"/>
        <end position="297"/>
    </location>
</feature>
<dbReference type="PRINTS" id="PR01217">
    <property type="entry name" value="PRICHEXTENSN"/>
</dbReference>
<dbReference type="Pfam" id="PF13432">
    <property type="entry name" value="TPR_16"/>
    <property type="match status" value="2"/>
</dbReference>
<evidence type="ECO:0000256" key="1">
    <source>
        <dbReference type="ARBA" id="ARBA00004496"/>
    </source>
</evidence>
<protein>
    <submittedName>
        <fullName evidence="8">RNA polymerase II-associated protein 3</fullName>
    </submittedName>
</protein>
<dbReference type="InterPro" id="IPR011990">
    <property type="entry name" value="TPR-like_helical_dom_sf"/>
</dbReference>
<dbReference type="GO" id="GO:0006626">
    <property type="term" value="P:protein targeting to mitochondrion"/>
    <property type="evidence" value="ECO:0007669"/>
    <property type="project" value="TreeGrafter"/>
</dbReference>
<organism evidence="8 9">
    <name type="scientific">Vanrija pseudolonga</name>
    <dbReference type="NCBI Taxonomy" id="143232"/>
    <lineage>
        <taxon>Eukaryota</taxon>
        <taxon>Fungi</taxon>
        <taxon>Dikarya</taxon>
        <taxon>Basidiomycota</taxon>
        <taxon>Agaricomycotina</taxon>
        <taxon>Tremellomycetes</taxon>
        <taxon>Trichosporonales</taxon>
        <taxon>Trichosporonaceae</taxon>
        <taxon>Vanrija</taxon>
    </lineage>
</organism>
<reference evidence="8" key="1">
    <citation type="submission" date="2023-10" db="EMBL/GenBank/DDBJ databases">
        <authorList>
            <person name="Noh H."/>
        </authorList>
    </citation>
    <scope>NUCLEOTIDE SEQUENCE</scope>
    <source>
        <strain evidence="8">DUCC4014</strain>
    </source>
</reference>
<keyword evidence="2" id="KW-0963">Cytoplasm</keyword>
<dbReference type="InterPro" id="IPR051982">
    <property type="entry name" value="CiliaryAsmbly_MitoImport"/>
</dbReference>
<evidence type="ECO:0000256" key="2">
    <source>
        <dbReference type="ARBA" id="ARBA00022490"/>
    </source>
</evidence>
<name>A0AAF1BNP8_9TREE</name>
<evidence type="ECO:0000256" key="5">
    <source>
        <dbReference type="PROSITE-ProRule" id="PRU00339"/>
    </source>
</evidence>
<feature type="compositionally biased region" description="Pro residues" evidence="6">
    <location>
        <begin position="274"/>
        <end position="291"/>
    </location>
</feature>
<feature type="compositionally biased region" description="Low complexity" evidence="6">
    <location>
        <begin position="220"/>
        <end position="229"/>
    </location>
</feature>
<feature type="region of interest" description="Disordered" evidence="6">
    <location>
        <begin position="1"/>
        <end position="21"/>
    </location>
</feature>
<dbReference type="PANTHER" id="PTHR45984:SF1">
    <property type="entry name" value="SPAG1 AXONEMAL DYNEIN ASSEMBLY FACTOR"/>
    <property type="match status" value="1"/>
</dbReference>
<accession>A0AAF1BNP8</accession>
<feature type="domain" description="RNA-polymerase II-associated protein 3-like C-terminal" evidence="7">
    <location>
        <begin position="302"/>
        <end position="382"/>
    </location>
</feature>
<dbReference type="Gene3D" id="1.25.40.10">
    <property type="entry name" value="Tetratricopeptide repeat domain"/>
    <property type="match status" value="1"/>
</dbReference>
<dbReference type="RefSeq" id="XP_062630641.1">
    <property type="nucleotide sequence ID" value="XM_062774657.1"/>
</dbReference>
<dbReference type="PROSITE" id="PS50005">
    <property type="entry name" value="TPR"/>
    <property type="match status" value="1"/>
</dbReference>
<dbReference type="PANTHER" id="PTHR45984">
    <property type="entry name" value="RNA (RNA) POLYMERASE II ASSOCIATED PROTEIN HOMOLOG"/>
    <property type="match status" value="1"/>
</dbReference>
<gene>
    <name evidence="8" type="primary">RPAP3</name>
    <name evidence="8" type="ORF">LOC62_06G008134</name>
</gene>
<evidence type="ECO:0000313" key="9">
    <source>
        <dbReference type="Proteomes" id="UP000827549"/>
    </source>
</evidence>
<comment type="subcellular location">
    <subcellularLocation>
        <location evidence="1">Cytoplasm</location>
    </subcellularLocation>
</comment>
<evidence type="ECO:0000256" key="3">
    <source>
        <dbReference type="ARBA" id="ARBA00022737"/>
    </source>
</evidence>
<feature type="compositionally biased region" description="Low complexity" evidence="6">
    <location>
        <begin position="236"/>
        <end position="273"/>
    </location>
</feature>
<feature type="compositionally biased region" description="Low complexity" evidence="6">
    <location>
        <begin position="129"/>
        <end position="158"/>
    </location>
</feature>
<feature type="repeat" description="TPR" evidence="5">
    <location>
        <begin position="6"/>
        <end position="39"/>
    </location>
</feature>
<dbReference type="GO" id="GO:0031072">
    <property type="term" value="F:heat shock protein binding"/>
    <property type="evidence" value="ECO:0007669"/>
    <property type="project" value="TreeGrafter"/>
</dbReference>
<dbReference type="GO" id="GO:0005739">
    <property type="term" value="C:mitochondrion"/>
    <property type="evidence" value="ECO:0007669"/>
    <property type="project" value="TreeGrafter"/>
</dbReference>
<dbReference type="GO" id="GO:0005829">
    <property type="term" value="C:cytosol"/>
    <property type="evidence" value="ECO:0007669"/>
    <property type="project" value="TreeGrafter"/>
</dbReference>
<dbReference type="InterPro" id="IPR019734">
    <property type="entry name" value="TPR_rpt"/>
</dbReference>
<feature type="compositionally biased region" description="Low complexity" evidence="6">
    <location>
        <begin position="1"/>
        <end position="16"/>
    </location>
</feature>